<reference evidence="1" key="1">
    <citation type="journal article" date="2015" name="Nature">
        <title>Complex archaea that bridge the gap between prokaryotes and eukaryotes.</title>
        <authorList>
            <person name="Spang A."/>
            <person name="Saw J.H."/>
            <person name="Jorgensen S.L."/>
            <person name="Zaremba-Niedzwiedzka K."/>
            <person name="Martijn J."/>
            <person name="Lind A.E."/>
            <person name="van Eijk R."/>
            <person name="Schleper C."/>
            <person name="Guy L."/>
            <person name="Ettema T.J."/>
        </authorList>
    </citation>
    <scope>NUCLEOTIDE SEQUENCE</scope>
</reference>
<proteinExistence type="predicted"/>
<gene>
    <name evidence="1" type="ORF">LCGC14_0643330</name>
</gene>
<feature type="non-terminal residue" evidence="1">
    <location>
        <position position="59"/>
    </location>
</feature>
<dbReference type="EMBL" id="LAZR01001171">
    <property type="protein sequence ID" value="KKN49357.1"/>
    <property type="molecule type" value="Genomic_DNA"/>
</dbReference>
<protein>
    <submittedName>
        <fullName evidence="1">Uncharacterized protein</fullName>
    </submittedName>
</protein>
<accession>A0A0F9RI00</accession>
<dbReference type="AlphaFoldDB" id="A0A0F9RI00"/>
<sequence length="59" mass="6807">MVISTRCLLEKSSIHFFRLVGSVLAVPSFPVEAFSKHPFQQLQIRRKRPLSIWFLLGHG</sequence>
<name>A0A0F9RI00_9ZZZZ</name>
<evidence type="ECO:0000313" key="1">
    <source>
        <dbReference type="EMBL" id="KKN49357.1"/>
    </source>
</evidence>
<organism evidence="1">
    <name type="scientific">marine sediment metagenome</name>
    <dbReference type="NCBI Taxonomy" id="412755"/>
    <lineage>
        <taxon>unclassified sequences</taxon>
        <taxon>metagenomes</taxon>
        <taxon>ecological metagenomes</taxon>
    </lineage>
</organism>
<comment type="caution">
    <text evidence="1">The sequence shown here is derived from an EMBL/GenBank/DDBJ whole genome shotgun (WGS) entry which is preliminary data.</text>
</comment>